<evidence type="ECO:0000256" key="1">
    <source>
        <dbReference type="ARBA" id="ARBA00004651"/>
    </source>
</evidence>
<name>A0A5B2XTF2_9PSEU</name>
<dbReference type="AlphaFoldDB" id="A0A5B2XTF2"/>
<evidence type="ECO:0000259" key="14">
    <source>
        <dbReference type="Pfam" id="PF00892"/>
    </source>
</evidence>
<feature type="transmembrane region" description="Helical" evidence="13">
    <location>
        <begin position="62"/>
        <end position="81"/>
    </location>
</feature>
<evidence type="ECO:0000256" key="7">
    <source>
        <dbReference type="ARBA" id="ARBA00022556"/>
    </source>
</evidence>
<evidence type="ECO:0000256" key="5">
    <source>
        <dbReference type="ARBA" id="ARBA00022516"/>
    </source>
</evidence>
<evidence type="ECO:0000256" key="11">
    <source>
        <dbReference type="ARBA" id="ARBA00023098"/>
    </source>
</evidence>
<feature type="transmembrane region" description="Helical" evidence="13">
    <location>
        <begin position="120"/>
        <end position="139"/>
    </location>
</feature>
<keyword evidence="10 13" id="KW-1133">Transmembrane helix</keyword>
<evidence type="ECO:0000313" key="16">
    <source>
        <dbReference type="Proteomes" id="UP000323454"/>
    </source>
</evidence>
<feature type="transmembrane region" description="Helical" evidence="13">
    <location>
        <begin position="33"/>
        <end position="55"/>
    </location>
</feature>
<comment type="subcellular location">
    <subcellularLocation>
        <location evidence="1">Cell membrane</location>
        <topology evidence="1">Multi-pass membrane protein</topology>
    </subcellularLocation>
</comment>
<dbReference type="InterPro" id="IPR000390">
    <property type="entry name" value="Small_drug/metabolite_transptr"/>
</dbReference>
<feature type="transmembrane region" description="Helical" evidence="13">
    <location>
        <begin position="218"/>
        <end position="236"/>
    </location>
</feature>
<evidence type="ECO:0000313" key="15">
    <source>
        <dbReference type="EMBL" id="KAA2266111.1"/>
    </source>
</evidence>
<keyword evidence="16" id="KW-1185">Reference proteome</keyword>
<keyword evidence="3" id="KW-0813">Transport</keyword>
<dbReference type="GO" id="GO:0005886">
    <property type="term" value="C:plasma membrane"/>
    <property type="evidence" value="ECO:0007669"/>
    <property type="project" value="UniProtKB-SubCell"/>
</dbReference>
<evidence type="ECO:0000256" key="8">
    <source>
        <dbReference type="ARBA" id="ARBA00022692"/>
    </source>
</evidence>
<keyword evidence="6" id="KW-0997">Cell inner membrane</keyword>
<evidence type="ECO:0000256" key="10">
    <source>
        <dbReference type="ARBA" id="ARBA00022989"/>
    </source>
</evidence>
<comment type="similarity">
    <text evidence="2">Belongs to the EamA transporter family.</text>
</comment>
<keyword evidence="12 13" id="KW-0472">Membrane</keyword>
<gene>
    <name evidence="15" type="ORF">F0L68_03055</name>
</gene>
<dbReference type="RefSeq" id="WP_149847849.1">
    <property type="nucleotide sequence ID" value="NZ_VUOB01000003.1"/>
</dbReference>
<evidence type="ECO:0000256" key="6">
    <source>
        <dbReference type="ARBA" id="ARBA00022519"/>
    </source>
</evidence>
<sequence length="288" mass="29386">MSVTAILLVLVAALTHAVWNLSAKRAGAAGALFVWGYCAVATVVCAPVAVVTLLASGAQPSWSWLYAAAVSAVLHVGYYLALQRGYAVGDMSVVYPVARGTGPLLSVLAAVLLLGEHPGVLGLAGAAAVVLGVLVISAGRASAAKGTSARVSLAYGLVTGVGIAVYTLWDAHSVNAMGVPPLIYLVVGMAMETAILSPNAVANRGRLAALWREHRVDLLVVGVLSPLAYLLVLFAMRIAPVSLVAPARESSIVVGSLIAWLVLGESNPLRRMIGSVIVLTGIVAIAVA</sequence>
<feature type="transmembrane region" description="Helical" evidence="13">
    <location>
        <begin position="93"/>
        <end position="113"/>
    </location>
</feature>
<dbReference type="GO" id="GO:0022857">
    <property type="term" value="F:transmembrane transporter activity"/>
    <property type="evidence" value="ECO:0007669"/>
    <property type="project" value="InterPro"/>
</dbReference>
<feature type="transmembrane region" description="Helical" evidence="13">
    <location>
        <begin position="181"/>
        <end position="198"/>
    </location>
</feature>
<evidence type="ECO:0000256" key="12">
    <source>
        <dbReference type="ARBA" id="ARBA00023136"/>
    </source>
</evidence>
<dbReference type="InterPro" id="IPR037185">
    <property type="entry name" value="EmrE-like"/>
</dbReference>
<reference evidence="15 16" key="2">
    <citation type="submission" date="2019-09" db="EMBL/GenBank/DDBJ databases">
        <authorList>
            <person name="Jin C."/>
        </authorList>
    </citation>
    <scope>NUCLEOTIDE SEQUENCE [LARGE SCALE GENOMIC DNA]</scope>
    <source>
        <strain evidence="15 16">AN110305</strain>
    </source>
</reference>
<evidence type="ECO:0000256" key="2">
    <source>
        <dbReference type="ARBA" id="ARBA00007362"/>
    </source>
</evidence>
<dbReference type="PANTHER" id="PTHR30561">
    <property type="entry name" value="SMR FAMILY PROTON-DEPENDENT DRUG EFFLUX TRANSPORTER SUGE"/>
    <property type="match status" value="1"/>
</dbReference>
<dbReference type="Pfam" id="PF00892">
    <property type="entry name" value="EamA"/>
    <property type="match status" value="2"/>
</dbReference>
<dbReference type="SUPFAM" id="SSF103481">
    <property type="entry name" value="Multidrug resistance efflux transporter EmrE"/>
    <property type="match status" value="2"/>
</dbReference>
<evidence type="ECO:0000256" key="13">
    <source>
        <dbReference type="SAM" id="Phobius"/>
    </source>
</evidence>
<feature type="domain" description="EamA" evidence="14">
    <location>
        <begin position="155"/>
        <end position="285"/>
    </location>
</feature>
<keyword evidence="4" id="KW-1003">Cell membrane</keyword>
<evidence type="ECO:0000256" key="3">
    <source>
        <dbReference type="ARBA" id="ARBA00022448"/>
    </source>
</evidence>
<protein>
    <submittedName>
        <fullName evidence="15">EamA family transporter</fullName>
    </submittedName>
</protein>
<dbReference type="GO" id="GO:0009103">
    <property type="term" value="P:lipopolysaccharide biosynthetic process"/>
    <property type="evidence" value="ECO:0007669"/>
    <property type="project" value="UniProtKB-KW"/>
</dbReference>
<accession>A0A5B2XTF2</accession>
<keyword evidence="5" id="KW-0444">Lipid biosynthesis</keyword>
<keyword evidence="8 13" id="KW-0812">Transmembrane</keyword>
<feature type="transmembrane region" description="Helical" evidence="13">
    <location>
        <begin position="151"/>
        <end position="169"/>
    </location>
</feature>
<proteinExistence type="inferred from homology"/>
<dbReference type="PANTHER" id="PTHR30561:SF1">
    <property type="entry name" value="MULTIDRUG TRANSPORTER EMRE"/>
    <property type="match status" value="1"/>
</dbReference>
<dbReference type="Gene3D" id="1.10.3730.20">
    <property type="match status" value="2"/>
</dbReference>
<keyword evidence="7" id="KW-0441">Lipid A biosynthesis</keyword>
<organism evidence="15 16">
    <name type="scientific">Solihabitans fulvus</name>
    <dbReference type="NCBI Taxonomy" id="1892852"/>
    <lineage>
        <taxon>Bacteria</taxon>
        <taxon>Bacillati</taxon>
        <taxon>Actinomycetota</taxon>
        <taxon>Actinomycetes</taxon>
        <taxon>Pseudonocardiales</taxon>
        <taxon>Pseudonocardiaceae</taxon>
        <taxon>Solihabitans</taxon>
    </lineage>
</organism>
<feature type="domain" description="EamA" evidence="14">
    <location>
        <begin position="5"/>
        <end position="137"/>
    </location>
</feature>
<reference evidence="15 16" key="1">
    <citation type="submission" date="2019-09" db="EMBL/GenBank/DDBJ databases">
        <title>Goodfellowia gen. nov., a new genus of the Pseudonocardineae related to Actinoalloteichus, containing Goodfellowia coeruleoviolacea gen. nov., comb. nov. gen. nov., comb. nov.</title>
        <authorList>
            <person name="Labeda D."/>
        </authorList>
    </citation>
    <scope>NUCLEOTIDE SEQUENCE [LARGE SCALE GENOMIC DNA]</scope>
    <source>
        <strain evidence="15 16">AN110305</strain>
    </source>
</reference>
<dbReference type="OrthoDB" id="9783707at2"/>
<comment type="caution">
    <text evidence="15">The sequence shown here is derived from an EMBL/GenBank/DDBJ whole genome shotgun (WGS) entry which is preliminary data.</text>
</comment>
<dbReference type="InterPro" id="IPR000620">
    <property type="entry name" value="EamA_dom"/>
</dbReference>
<evidence type="ECO:0000256" key="9">
    <source>
        <dbReference type="ARBA" id="ARBA00022985"/>
    </source>
</evidence>
<feature type="transmembrane region" description="Helical" evidence="13">
    <location>
        <begin position="269"/>
        <end position="287"/>
    </location>
</feature>
<keyword evidence="11" id="KW-0443">Lipid metabolism</keyword>
<dbReference type="Proteomes" id="UP000323454">
    <property type="component" value="Unassembled WGS sequence"/>
</dbReference>
<evidence type="ECO:0000256" key="4">
    <source>
        <dbReference type="ARBA" id="ARBA00022475"/>
    </source>
</evidence>
<dbReference type="EMBL" id="VUOB01000003">
    <property type="protein sequence ID" value="KAA2266111.1"/>
    <property type="molecule type" value="Genomic_DNA"/>
</dbReference>
<keyword evidence="9" id="KW-0448">Lipopolysaccharide biosynthesis</keyword>